<protein>
    <submittedName>
        <fullName evidence="1">Uncharacterized protein</fullName>
    </submittedName>
</protein>
<proteinExistence type="predicted"/>
<evidence type="ECO:0000313" key="2">
    <source>
        <dbReference type="Proteomes" id="UP001595961"/>
    </source>
</evidence>
<sequence length="91" mass="10299">MDEKSWPKQLSFRWNSTVVVHFMTLVSRNHAAHTEAVDEAANIRRRMQYACCMERAAIQGAFMNVIVTGAISCIDGNSFFTSIPRHQAIEP</sequence>
<name>A0ABV9C186_9GAMM</name>
<organism evidence="1 2">
    <name type="scientific">Dyella halodurans</name>
    <dbReference type="NCBI Taxonomy" id="1920171"/>
    <lineage>
        <taxon>Bacteria</taxon>
        <taxon>Pseudomonadati</taxon>
        <taxon>Pseudomonadota</taxon>
        <taxon>Gammaproteobacteria</taxon>
        <taxon>Lysobacterales</taxon>
        <taxon>Rhodanobacteraceae</taxon>
        <taxon>Dyella</taxon>
    </lineage>
</organism>
<comment type="caution">
    <text evidence="1">The sequence shown here is derived from an EMBL/GenBank/DDBJ whole genome shotgun (WGS) entry which is preliminary data.</text>
</comment>
<reference evidence="2" key="1">
    <citation type="journal article" date="2019" name="Int. J. Syst. Evol. Microbiol.">
        <title>The Global Catalogue of Microorganisms (GCM) 10K type strain sequencing project: providing services to taxonomists for standard genome sequencing and annotation.</title>
        <authorList>
            <consortium name="The Broad Institute Genomics Platform"/>
            <consortium name="The Broad Institute Genome Sequencing Center for Infectious Disease"/>
            <person name="Wu L."/>
            <person name="Ma J."/>
        </authorList>
    </citation>
    <scope>NUCLEOTIDE SEQUENCE [LARGE SCALE GENOMIC DNA]</scope>
    <source>
        <strain evidence="2">CCM 4481</strain>
    </source>
</reference>
<evidence type="ECO:0000313" key="1">
    <source>
        <dbReference type="EMBL" id="MFC4526745.1"/>
    </source>
</evidence>
<accession>A0ABV9C186</accession>
<keyword evidence="2" id="KW-1185">Reference proteome</keyword>
<dbReference type="Proteomes" id="UP001595961">
    <property type="component" value="Unassembled WGS sequence"/>
</dbReference>
<dbReference type="EMBL" id="JBHSGA010000016">
    <property type="protein sequence ID" value="MFC4526745.1"/>
    <property type="molecule type" value="Genomic_DNA"/>
</dbReference>
<dbReference type="RefSeq" id="WP_266152493.1">
    <property type="nucleotide sequence ID" value="NZ_CP064028.1"/>
</dbReference>
<gene>
    <name evidence="1" type="ORF">ACFO5W_08860</name>
</gene>